<protein>
    <submittedName>
        <fullName evidence="4">TetR/AcrR family transcriptional regulator</fullName>
    </submittedName>
</protein>
<proteinExistence type="predicted"/>
<evidence type="ECO:0000259" key="3">
    <source>
        <dbReference type="PROSITE" id="PS50977"/>
    </source>
</evidence>
<evidence type="ECO:0000313" key="4">
    <source>
        <dbReference type="EMBL" id="MBK9981137.1"/>
    </source>
</evidence>
<dbReference type="InterPro" id="IPR009057">
    <property type="entry name" value="Homeodomain-like_sf"/>
</dbReference>
<sequence length="202" mass="23553">MTTSAQDTVWLERVESLFMRYGIKSITMDDVAHELGISKKTLYQMVESKDALVIKVLGHHISREKTQCDWLVKESANAIDEIFTIMDTNSQELAQMKTNIINDLQKYHRDAWLMIRNFQYDFVLKIICENLTRGRKEGYYRDEFDIEIVAKLHLSTAFNLFDEQLFPAASTPKITLFKEYMMHFLHGIVSAKGLAYIKKKLS</sequence>
<reference evidence="4 5" key="1">
    <citation type="submission" date="2020-10" db="EMBL/GenBank/DDBJ databases">
        <title>Connecting structure to function with the recovery of over 1000 high-quality activated sludge metagenome-assembled genomes encoding full-length rRNA genes using long-read sequencing.</title>
        <authorList>
            <person name="Singleton C.M."/>
            <person name="Petriglieri F."/>
            <person name="Kristensen J.M."/>
            <person name="Kirkegaard R.H."/>
            <person name="Michaelsen T.Y."/>
            <person name="Andersen M.H."/>
            <person name="Karst S.M."/>
            <person name="Dueholm M.S."/>
            <person name="Nielsen P.H."/>
            <person name="Albertsen M."/>
        </authorList>
    </citation>
    <scope>NUCLEOTIDE SEQUENCE [LARGE SCALE GENOMIC DNA]</scope>
    <source>
        <strain evidence="4">Ribe_18-Q3-R11-54_MAXAC.273</strain>
    </source>
</reference>
<gene>
    <name evidence="4" type="ORF">IPP15_01705</name>
</gene>
<dbReference type="PROSITE" id="PS50977">
    <property type="entry name" value="HTH_TETR_2"/>
    <property type="match status" value="1"/>
</dbReference>
<organism evidence="4 5">
    <name type="scientific">Candidatus Opimibacter skivensis</name>
    <dbReference type="NCBI Taxonomy" id="2982028"/>
    <lineage>
        <taxon>Bacteria</taxon>
        <taxon>Pseudomonadati</taxon>
        <taxon>Bacteroidota</taxon>
        <taxon>Saprospiria</taxon>
        <taxon>Saprospirales</taxon>
        <taxon>Saprospiraceae</taxon>
        <taxon>Candidatus Opimibacter</taxon>
    </lineage>
</organism>
<evidence type="ECO:0000256" key="2">
    <source>
        <dbReference type="PROSITE-ProRule" id="PRU00335"/>
    </source>
</evidence>
<comment type="caution">
    <text evidence="4">The sequence shown here is derived from an EMBL/GenBank/DDBJ whole genome shotgun (WGS) entry which is preliminary data.</text>
</comment>
<name>A0A9D7SQC5_9BACT</name>
<accession>A0A9D7SQC5</accession>
<dbReference type="EMBL" id="JADKGY010000001">
    <property type="protein sequence ID" value="MBK9981137.1"/>
    <property type="molecule type" value="Genomic_DNA"/>
</dbReference>
<dbReference type="GO" id="GO:0003677">
    <property type="term" value="F:DNA binding"/>
    <property type="evidence" value="ECO:0007669"/>
    <property type="project" value="UniProtKB-UniRule"/>
</dbReference>
<dbReference type="AlphaFoldDB" id="A0A9D7SQC5"/>
<dbReference type="Pfam" id="PF00440">
    <property type="entry name" value="TetR_N"/>
    <property type="match status" value="1"/>
</dbReference>
<feature type="domain" description="HTH tetR-type" evidence="3">
    <location>
        <begin position="4"/>
        <end position="64"/>
    </location>
</feature>
<dbReference type="SUPFAM" id="SSF46689">
    <property type="entry name" value="Homeodomain-like"/>
    <property type="match status" value="1"/>
</dbReference>
<dbReference type="Gene3D" id="1.10.357.10">
    <property type="entry name" value="Tetracycline Repressor, domain 2"/>
    <property type="match status" value="1"/>
</dbReference>
<keyword evidence="1 2" id="KW-0238">DNA-binding</keyword>
<evidence type="ECO:0000256" key="1">
    <source>
        <dbReference type="ARBA" id="ARBA00023125"/>
    </source>
</evidence>
<dbReference type="Proteomes" id="UP000808337">
    <property type="component" value="Unassembled WGS sequence"/>
</dbReference>
<dbReference type="InterPro" id="IPR001647">
    <property type="entry name" value="HTH_TetR"/>
</dbReference>
<evidence type="ECO:0000313" key="5">
    <source>
        <dbReference type="Proteomes" id="UP000808337"/>
    </source>
</evidence>
<feature type="DNA-binding region" description="H-T-H motif" evidence="2">
    <location>
        <begin position="27"/>
        <end position="46"/>
    </location>
</feature>